<evidence type="ECO:0000256" key="3">
    <source>
        <dbReference type="RuleBase" id="RU000682"/>
    </source>
</evidence>
<keyword evidence="7" id="KW-1185">Reference proteome</keyword>
<dbReference type="PANTHER" id="PTHR14057:SF47">
    <property type="entry name" value="HOMEOBOX PROTEIN ONECUT"/>
    <property type="match status" value="1"/>
</dbReference>
<dbReference type="Gene3D" id="1.10.10.60">
    <property type="entry name" value="Homeodomain-like"/>
    <property type="match status" value="1"/>
</dbReference>
<keyword evidence="2 3" id="KW-0371">Homeobox</keyword>
<keyword evidence="2 3" id="KW-0238">DNA-binding</keyword>
<keyword evidence="2 3" id="KW-0539">Nucleus</keyword>
<accession>A0A7M7K146</accession>
<evidence type="ECO:0000256" key="2">
    <source>
        <dbReference type="PROSITE-ProRule" id="PRU00108"/>
    </source>
</evidence>
<feature type="DNA-binding region" description="Homeobox" evidence="2">
    <location>
        <begin position="64"/>
        <end position="123"/>
    </location>
</feature>
<dbReference type="Pfam" id="PF00046">
    <property type="entry name" value="Homeodomain"/>
    <property type="match status" value="1"/>
</dbReference>
<dbReference type="OrthoDB" id="10068888at2759"/>
<comment type="subcellular location">
    <subcellularLocation>
        <location evidence="1 2 3">Nucleus</location>
    </subcellularLocation>
</comment>
<dbReference type="RefSeq" id="XP_022660103.1">
    <property type="nucleotide sequence ID" value="XM_022804368.1"/>
</dbReference>
<dbReference type="PANTHER" id="PTHR14057">
    <property type="entry name" value="TRANSCRIPTION FACTOR ONECUT"/>
    <property type="match status" value="1"/>
</dbReference>
<dbReference type="GO" id="GO:0000981">
    <property type="term" value="F:DNA-binding transcription factor activity, RNA polymerase II-specific"/>
    <property type="evidence" value="ECO:0007669"/>
    <property type="project" value="TreeGrafter"/>
</dbReference>
<dbReference type="GO" id="GO:0000978">
    <property type="term" value="F:RNA polymerase II cis-regulatory region sequence-specific DNA binding"/>
    <property type="evidence" value="ECO:0007669"/>
    <property type="project" value="TreeGrafter"/>
</dbReference>
<dbReference type="EnsemblMetazoa" id="XM_022804368">
    <property type="protein sequence ID" value="XP_022660103"/>
    <property type="gene ID" value="LOC111249905"/>
</dbReference>
<feature type="region of interest" description="Disordered" evidence="4">
    <location>
        <begin position="142"/>
        <end position="214"/>
    </location>
</feature>
<dbReference type="InterPro" id="IPR051649">
    <property type="entry name" value="CUT_Homeobox"/>
</dbReference>
<evidence type="ECO:0000259" key="5">
    <source>
        <dbReference type="PROSITE" id="PS50071"/>
    </source>
</evidence>
<protein>
    <recommendedName>
        <fullName evidence="5">Homeobox domain-containing protein</fullName>
    </recommendedName>
</protein>
<dbReference type="InterPro" id="IPR001356">
    <property type="entry name" value="HD"/>
</dbReference>
<name>A0A7M7K146_VARDE</name>
<evidence type="ECO:0000313" key="6">
    <source>
        <dbReference type="EnsemblMetazoa" id="XP_022660103"/>
    </source>
</evidence>
<dbReference type="KEGG" id="vde:111249905"/>
<evidence type="ECO:0000313" key="7">
    <source>
        <dbReference type="Proteomes" id="UP000594260"/>
    </source>
</evidence>
<dbReference type="FunFam" id="1.10.10.60:FF:000054">
    <property type="entry name" value="One cut domain family member"/>
    <property type="match status" value="1"/>
</dbReference>
<dbReference type="InParanoid" id="A0A7M7K146"/>
<evidence type="ECO:0000256" key="1">
    <source>
        <dbReference type="ARBA" id="ARBA00004123"/>
    </source>
</evidence>
<dbReference type="InterPro" id="IPR009057">
    <property type="entry name" value="Homeodomain-like_sf"/>
</dbReference>
<dbReference type="PROSITE" id="PS50071">
    <property type="entry name" value="HOMEOBOX_2"/>
    <property type="match status" value="1"/>
</dbReference>
<feature type="region of interest" description="Disordered" evidence="4">
    <location>
        <begin position="1"/>
        <end position="22"/>
    </location>
</feature>
<dbReference type="AlphaFoldDB" id="A0A7M7K146"/>
<dbReference type="GO" id="GO:0005634">
    <property type="term" value="C:nucleus"/>
    <property type="evidence" value="ECO:0007669"/>
    <property type="project" value="UniProtKB-SubCell"/>
</dbReference>
<evidence type="ECO:0000256" key="4">
    <source>
        <dbReference type="SAM" id="MobiDB-lite"/>
    </source>
</evidence>
<dbReference type="Proteomes" id="UP000594260">
    <property type="component" value="Unplaced"/>
</dbReference>
<feature type="domain" description="Homeobox" evidence="5">
    <location>
        <begin position="62"/>
        <end position="122"/>
    </location>
</feature>
<dbReference type="SMART" id="SM00389">
    <property type="entry name" value="HOX"/>
    <property type="match status" value="1"/>
</dbReference>
<sequence length="227" mass="24023">MSGNPPCKRKEDTNHSVGVVGGTPGGPAAAAAAALAAVHVSSAAGSVAPPTVTHLSASKSQSQTKKPRLVFTDLQRRTLQAIFKETKRPSKEMQIAISQQLGLELSTVGNFFMNARRRSQDKWLDDSEQQQIKRDVAAVATVGGGRPPSELHQQSQQGATPAGALKGITGTPAGLLHSHTTATGQPADHDGGLGLEDELMHGRHSMGHGLPQQHLSLRHNINQWSPW</sequence>
<dbReference type="GeneID" id="111249905"/>
<dbReference type="CDD" id="cd00086">
    <property type="entry name" value="homeodomain"/>
    <property type="match status" value="1"/>
</dbReference>
<organism evidence="6 7">
    <name type="scientific">Varroa destructor</name>
    <name type="common">Honeybee mite</name>
    <dbReference type="NCBI Taxonomy" id="109461"/>
    <lineage>
        <taxon>Eukaryota</taxon>
        <taxon>Metazoa</taxon>
        <taxon>Ecdysozoa</taxon>
        <taxon>Arthropoda</taxon>
        <taxon>Chelicerata</taxon>
        <taxon>Arachnida</taxon>
        <taxon>Acari</taxon>
        <taxon>Parasitiformes</taxon>
        <taxon>Mesostigmata</taxon>
        <taxon>Gamasina</taxon>
        <taxon>Dermanyssoidea</taxon>
        <taxon>Varroidae</taxon>
        <taxon>Varroa</taxon>
    </lineage>
</organism>
<dbReference type="SUPFAM" id="SSF46689">
    <property type="entry name" value="Homeodomain-like"/>
    <property type="match status" value="1"/>
</dbReference>
<proteinExistence type="predicted"/>
<reference evidence="6" key="1">
    <citation type="submission" date="2021-01" db="UniProtKB">
        <authorList>
            <consortium name="EnsemblMetazoa"/>
        </authorList>
    </citation>
    <scope>IDENTIFICATION</scope>
</reference>